<gene>
    <name evidence="1" type="ORF">QE364_000092</name>
</gene>
<reference evidence="1" key="1">
    <citation type="submission" date="2023-08" db="EMBL/GenBank/DDBJ databases">
        <title>Functional and genomic diversity of the sorghum phyllosphere microbiome.</title>
        <authorList>
            <person name="Shade A."/>
        </authorList>
    </citation>
    <scope>NUCLEOTIDE SEQUENCE</scope>
    <source>
        <strain evidence="1">SORGH_AS_0885</strain>
    </source>
</reference>
<name>A0ACC6ICL1_9ACTN</name>
<protein>
    <submittedName>
        <fullName evidence="1">Uncharacterized protein</fullName>
    </submittedName>
</protein>
<accession>A0ACC6ICL1</accession>
<proteinExistence type="predicted"/>
<evidence type="ECO:0000313" key="2">
    <source>
        <dbReference type="Proteomes" id="UP001261666"/>
    </source>
</evidence>
<sequence>MNTDLVIHGDNLSEAWARTVVAVSAAHGKHKAFHVVTRISDPTAEDARIREMADGILAERDMAPISTVANTLFPHALARRTPDPEALGRRYMDLLPTLQHLDRENCRGTYFERLVNYETTTGHLNQLAELIRRLKQELAVRTKSRTGPKSARYEVPMEQLSANLPVSEAEHDTNPIGFPCLTLLSFQLDDDQLHVLAHYRSHYLFRRAYGNYLAVCRLLCYVGGQTGLAPGRVTIVAGYAKVDQHRAGSVKVLDEYLNTDLLI</sequence>
<comment type="caution">
    <text evidence="1">The sequence shown here is derived from an EMBL/GenBank/DDBJ whole genome shotgun (WGS) entry which is preliminary data.</text>
</comment>
<dbReference type="Proteomes" id="UP001261666">
    <property type="component" value="Unassembled WGS sequence"/>
</dbReference>
<evidence type="ECO:0000313" key="1">
    <source>
        <dbReference type="EMBL" id="MDR6208404.1"/>
    </source>
</evidence>
<keyword evidence="2" id="KW-1185">Reference proteome</keyword>
<organism evidence="1 2">
    <name type="scientific">Nocardioides zeae</name>
    <dbReference type="NCBI Taxonomy" id="1457234"/>
    <lineage>
        <taxon>Bacteria</taxon>
        <taxon>Bacillati</taxon>
        <taxon>Actinomycetota</taxon>
        <taxon>Actinomycetes</taxon>
        <taxon>Propionibacteriales</taxon>
        <taxon>Nocardioidaceae</taxon>
        <taxon>Nocardioides</taxon>
    </lineage>
</organism>
<dbReference type="EMBL" id="JAVIZJ010000001">
    <property type="protein sequence ID" value="MDR6208404.1"/>
    <property type="molecule type" value="Genomic_DNA"/>
</dbReference>